<evidence type="ECO:0000313" key="1">
    <source>
        <dbReference type="EMBL" id="ABY28002.1"/>
    </source>
</evidence>
<sequence>MVLKISSERYLMVRTLKRFGYWSPPPSGPLRRKYKIVAASRSDEAHYEMKKSEITRMALEHTYARPSIREERQVTPRQVRLKLILHEALDLAHSICEHQDATECMWAWEMVDEIDDAATRAGVRY</sequence>
<organism evidence="1 2">
    <name type="scientific">Ostreococcus tauri virus OtV5</name>
    <dbReference type="NCBI Taxonomy" id="1785753"/>
    <lineage>
        <taxon>Viruses</taxon>
        <taxon>Varidnaviria</taxon>
        <taxon>Bamfordvirae</taxon>
        <taxon>Nucleocytoviricota</taxon>
        <taxon>Megaviricetes</taxon>
        <taxon>Algavirales</taxon>
        <taxon>Phycodnaviridae</taxon>
        <taxon>Prasinovirus</taxon>
        <taxon>Prasinovirus ostreotauri</taxon>
    </lineage>
</organism>
<dbReference type="EMBL" id="EU304328">
    <property type="protein sequence ID" value="ABY28002.1"/>
    <property type="molecule type" value="Genomic_DNA"/>
</dbReference>
<name>A9YWB9_9PHYC</name>
<dbReference type="KEGG" id="vg:5845725"/>
<proteinExistence type="predicted"/>
<reference evidence="1 2" key="1">
    <citation type="journal article" date="2008" name="PLoS ONE">
        <title>Life-cycle and genome of OtV5, a large DNA virus of the pelagic marine unicellular green alga Ostreococcus tauri.</title>
        <authorList>
            <person name="Derelle E."/>
            <person name="Ferraz C."/>
            <person name="Escande M.L."/>
            <person name="Eychenie S."/>
            <person name="Cooke R."/>
            <person name="Piganeau G."/>
            <person name="Desdevises Y."/>
            <person name="Bellec L."/>
            <person name="Moreau H."/>
            <person name="Grimsley N."/>
        </authorList>
    </citation>
    <scope>NUCLEOTIDE SEQUENCE [LARGE SCALE GENOMIC DNA]</scope>
    <source>
        <strain evidence="1 2">OtV5</strain>
    </source>
</reference>
<dbReference type="OrthoDB" id="15988at10239"/>
<evidence type="ECO:0000313" key="2">
    <source>
        <dbReference type="Proteomes" id="UP000203890"/>
    </source>
</evidence>
<accession>A9YWB9</accession>
<gene>
    <name evidence="1" type="ORF">OtV5_201</name>
</gene>
<keyword evidence="2" id="KW-1185">Reference proteome</keyword>
<dbReference type="Proteomes" id="UP000203890">
    <property type="component" value="Segment"/>
</dbReference>
<protein>
    <submittedName>
        <fullName evidence="1">Uncharacterized protein</fullName>
    </submittedName>
</protein>
<dbReference type="RefSeq" id="YP_001648298.1">
    <property type="nucleotide sequence ID" value="NC_010191.2"/>
</dbReference>
<dbReference type="GeneID" id="5845725"/>